<evidence type="ECO:0000256" key="1">
    <source>
        <dbReference type="SAM" id="Phobius"/>
    </source>
</evidence>
<keyword evidence="1" id="KW-1133">Transmembrane helix</keyword>
<dbReference type="Proteomes" id="UP000078148">
    <property type="component" value="Plasmid unnamed1"/>
</dbReference>
<dbReference type="RefSeq" id="WP_087071391.1">
    <property type="nucleotide sequence ID" value="NZ_CP021170.1"/>
</dbReference>
<keyword evidence="1" id="KW-0472">Membrane</keyword>
<dbReference type="OrthoDB" id="2674954at2"/>
<feature type="transmembrane region" description="Helical" evidence="1">
    <location>
        <begin position="68"/>
        <end position="92"/>
    </location>
</feature>
<organism evidence="2 3">
    <name type="scientific">Paenibacillus bovis</name>
    <dbReference type="NCBI Taxonomy" id="1616788"/>
    <lineage>
        <taxon>Bacteria</taxon>
        <taxon>Bacillati</taxon>
        <taxon>Bacillota</taxon>
        <taxon>Bacilli</taxon>
        <taxon>Bacillales</taxon>
        <taxon>Paenibacillaceae</taxon>
        <taxon>Paenibacillus</taxon>
    </lineage>
</organism>
<sequence length="224" mass="25367">MNIEHINTQYEQMVYVSALPHTSVFTSITFYGFFILLLSICCLKTMADLMDTRTKGKHLSASDLKLIIQLYVVGSLFISFTGAWGASSIMAFTTDYLRLYEQAENRQQQLVHWKQEYAEPYLQKLPESNYHVLQIENQGPALPDQSFPLQIIYEKDGRAVSDNDHYTVLIDLPAGSKPLLTTVHLDHGLGPVQASPDKGFEYEPGEYHKALHLPSGYTFKSNAE</sequence>
<keyword evidence="2" id="KW-0614">Plasmid</keyword>
<keyword evidence="1" id="KW-0812">Transmembrane</keyword>
<dbReference type="AlphaFoldDB" id="A0A1X9T490"/>
<dbReference type="KEGG" id="pbv:AR543_p0071"/>
<name>A0A1X9T490_9BACL</name>
<geneLocation type="plasmid" evidence="2 3">
    <name>unnamed1</name>
</geneLocation>
<keyword evidence="3" id="KW-1185">Reference proteome</keyword>
<proteinExistence type="predicted"/>
<dbReference type="EMBL" id="CP021170">
    <property type="protein sequence ID" value="ARR10679.1"/>
    <property type="molecule type" value="Genomic_DNA"/>
</dbReference>
<evidence type="ECO:0000313" key="2">
    <source>
        <dbReference type="EMBL" id="ARR10679.1"/>
    </source>
</evidence>
<gene>
    <name evidence="2" type="ORF">AR543_p0071</name>
</gene>
<accession>A0A1X9T490</accession>
<reference evidence="2 3" key="1">
    <citation type="journal article" date="2016" name="Int. J. Syst. Evol. Microbiol.">
        <title>Paenibacillus damxungensis sp. nov., isolated from raw yak (Bos grunniens) milk.</title>
        <authorList>
            <person name="Wu Z."/>
            <person name="Gao C."/>
            <person name="Han J."/>
            <person name="Liu Z."/>
        </authorList>
    </citation>
    <scope>NUCLEOTIDE SEQUENCE [LARGE SCALE GENOMIC DNA]</scope>
    <source>
        <strain evidence="2 3">BD3526</strain>
        <plasmid evidence="2 3">unnamed1</plasmid>
    </source>
</reference>
<feature type="transmembrane region" description="Helical" evidence="1">
    <location>
        <begin position="28"/>
        <end position="47"/>
    </location>
</feature>
<evidence type="ECO:0000313" key="3">
    <source>
        <dbReference type="Proteomes" id="UP000078148"/>
    </source>
</evidence>
<protein>
    <submittedName>
        <fullName evidence="2">Uncharacterized protein</fullName>
    </submittedName>
</protein>